<dbReference type="EMBL" id="CP014844">
    <property type="protein sequence ID" value="AMR77632.1"/>
    <property type="molecule type" value="Genomic_DNA"/>
</dbReference>
<dbReference type="STRING" id="1796606.A2G96_07730"/>
<dbReference type="AlphaFoldDB" id="A0A142JHS0"/>
<gene>
    <name evidence="1" type="ORF">A2G96_07730</name>
</gene>
<organism evidence="1 2">
    <name type="scientific">Cupriavidus nantongensis</name>
    <dbReference type="NCBI Taxonomy" id="1796606"/>
    <lineage>
        <taxon>Bacteria</taxon>
        <taxon>Pseudomonadati</taxon>
        <taxon>Pseudomonadota</taxon>
        <taxon>Betaproteobacteria</taxon>
        <taxon>Burkholderiales</taxon>
        <taxon>Burkholderiaceae</taxon>
        <taxon>Cupriavidus</taxon>
    </lineage>
</organism>
<keyword evidence="2" id="KW-1185">Reference proteome</keyword>
<dbReference type="RefSeq" id="WP_062798272.1">
    <property type="nucleotide sequence ID" value="NZ_CP014844.1"/>
</dbReference>
<proteinExistence type="predicted"/>
<dbReference type="Proteomes" id="UP000075238">
    <property type="component" value="Chromosome 1"/>
</dbReference>
<dbReference type="KEGG" id="cnan:A2G96_07730"/>
<evidence type="ECO:0000313" key="2">
    <source>
        <dbReference type="Proteomes" id="UP000075238"/>
    </source>
</evidence>
<evidence type="ECO:0000313" key="1">
    <source>
        <dbReference type="EMBL" id="AMR77632.1"/>
    </source>
</evidence>
<name>A0A142JHS0_9BURK</name>
<sequence length="157" mass="17322">MQAITEESKVHQQWYVDAKAMTVETLPAFIQKLTTEYHHDYGTICHAIAAAGIAAMWAVERAPCGGITGFQGGAITWQVLQHWQGIQGPARIVEFDLMRFPQYESKFAAIPREAWEHLQKKAAADLAGGSANMHPNVVAHMESIVAGSVPFGYRIED</sequence>
<reference evidence="1 2" key="1">
    <citation type="submission" date="2016-03" db="EMBL/GenBank/DDBJ databases">
        <title>Complete genome sequence of a novel chlorpyrifos degrading bacterium, Cupriavidus nantongensis sp. X1.</title>
        <authorList>
            <person name="Fang L."/>
        </authorList>
    </citation>
    <scope>NUCLEOTIDE SEQUENCE [LARGE SCALE GENOMIC DNA]</scope>
    <source>
        <strain evidence="1 2">X1</strain>
    </source>
</reference>
<dbReference type="OrthoDB" id="9877896at2"/>
<protein>
    <submittedName>
        <fullName evidence="1">Uncharacterized protein</fullName>
    </submittedName>
</protein>
<accession>A0A142JHS0</accession>